<dbReference type="Pfam" id="PF00550">
    <property type="entry name" value="PP-binding"/>
    <property type="match status" value="1"/>
</dbReference>
<dbReference type="SUPFAM" id="SSF55729">
    <property type="entry name" value="Acyl-CoA N-acyltransferases (Nat)"/>
    <property type="match status" value="1"/>
</dbReference>
<dbReference type="Proteomes" id="UP001601948">
    <property type="component" value="Unassembled WGS sequence"/>
</dbReference>
<dbReference type="PROSITE" id="PS00012">
    <property type="entry name" value="PHOSPHOPANTETHEINE"/>
    <property type="match status" value="1"/>
</dbReference>
<evidence type="ECO:0000313" key="4">
    <source>
        <dbReference type="EMBL" id="MFF3227136.1"/>
    </source>
</evidence>
<dbReference type="EMBL" id="JBIAPI010000009">
    <property type="protein sequence ID" value="MFF3227136.1"/>
    <property type="molecule type" value="Genomic_DNA"/>
</dbReference>
<evidence type="ECO:0000256" key="2">
    <source>
        <dbReference type="ARBA" id="ARBA00022553"/>
    </source>
</evidence>
<dbReference type="EC" id="2.3.1.-" evidence="4"/>
<keyword evidence="4" id="KW-0808">Transferase</keyword>
<dbReference type="CDD" id="cd04301">
    <property type="entry name" value="NAT_SF"/>
    <property type="match status" value="1"/>
</dbReference>
<keyword evidence="2" id="KW-0597">Phosphoprotein</keyword>
<feature type="domain" description="Carrier" evidence="3">
    <location>
        <begin position="32"/>
        <end position="108"/>
    </location>
</feature>
<dbReference type="Gene3D" id="1.10.1200.10">
    <property type="entry name" value="ACP-like"/>
    <property type="match status" value="1"/>
</dbReference>
<keyword evidence="4" id="KW-0012">Acyltransferase</keyword>
<dbReference type="PROSITE" id="PS50075">
    <property type="entry name" value="CARRIER"/>
    <property type="match status" value="1"/>
</dbReference>
<keyword evidence="1" id="KW-0596">Phosphopantetheine</keyword>
<dbReference type="InterPro" id="IPR009081">
    <property type="entry name" value="PP-bd_ACP"/>
</dbReference>
<evidence type="ECO:0000256" key="1">
    <source>
        <dbReference type="ARBA" id="ARBA00022450"/>
    </source>
</evidence>
<evidence type="ECO:0000313" key="5">
    <source>
        <dbReference type="Proteomes" id="UP001601948"/>
    </source>
</evidence>
<dbReference type="GO" id="GO:0016746">
    <property type="term" value="F:acyltransferase activity"/>
    <property type="evidence" value="ECO:0007669"/>
    <property type="project" value="UniProtKB-KW"/>
</dbReference>
<keyword evidence="5" id="KW-1185">Reference proteome</keyword>
<reference evidence="4 5" key="1">
    <citation type="submission" date="2024-10" db="EMBL/GenBank/DDBJ databases">
        <title>The Natural Products Discovery Center: Release of the First 8490 Sequenced Strains for Exploring Actinobacteria Biosynthetic Diversity.</title>
        <authorList>
            <person name="Kalkreuter E."/>
            <person name="Kautsar S.A."/>
            <person name="Yang D."/>
            <person name="Bader C.D."/>
            <person name="Teijaro C.N."/>
            <person name="Fluegel L."/>
            <person name="Davis C.M."/>
            <person name="Simpson J.R."/>
            <person name="Lauterbach L."/>
            <person name="Steele A.D."/>
            <person name="Gui C."/>
            <person name="Meng S."/>
            <person name="Li G."/>
            <person name="Viehrig K."/>
            <person name="Ye F."/>
            <person name="Su P."/>
            <person name="Kiefer A.F."/>
            <person name="Nichols A."/>
            <person name="Cepeda A.J."/>
            <person name="Yan W."/>
            <person name="Fan B."/>
            <person name="Jiang Y."/>
            <person name="Adhikari A."/>
            <person name="Zheng C.-J."/>
            <person name="Schuster L."/>
            <person name="Cowan T.M."/>
            <person name="Smanski M.J."/>
            <person name="Chevrette M.G."/>
            <person name="De Carvalho L.P.S."/>
            <person name="Shen B."/>
        </authorList>
    </citation>
    <scope>NUCLEOTIDE SEQUENCE [LARGE SCALE GENOMIC DNA]</scope>
    <source>
        <strain evidence="4 5">NPDC003040</strain>
    </source>
</reference>
<dbReference type="RefSeq" id="WP_387722950.1">
    <property type="nucleotide sequence ID" value="NZ_JBIAPI010000009.1"/>
</dbReference>
<dbReference type="Pfam" id="PF13302">
    <property type="entry name" value="Acetyltransf_3"/>
    <property type="match status" value="1"/>
</dbReference>
<dbReference type="SUPFAM" id="SSF47336">
    <property type="entry name" value="ACP-like"/>
    <property type="match status" value="1"/>
</dbReference>
<dbReference type="Gene3D" id="3.40.630.30">
    <property type="match status" value="1"/>
</dbReference>
<name>A0ABW6R0W1_9NOCA</name>
<dbReference type="InterPro" id="IPR000182">
    <property type="entry name" value="GNAT_dom"/>
</dbReference>
<dbReference type="InterPro" id="IPR036736">
    <property type="entry name" value="ACP-like_sf"/>
</dbReference>
<sequence>MSHQFGIDRKGYEMLSTGRDFEGMPSITTRTAANREELRAELADLLQHDPATLTDTARFIEDLGMDSLDMMTLSAWLDSHGVRVQTDQERRGTVGDVLALAETVAGKRVQLTIRAGNAASSGPDSVPELPPSQPDPLAPVLHSSVFRLDALQPGDTEYLYALAVRPENCFRWRYHGAPPAPARFVEELWAQVLTQYVVRRIDDDQPAGHVVAYSADRHGSHAYLGAVFEPAYAGTGLAAEAITLFVRYLFRTFPFRKLYLEVPGFNWPQLSSGEGRYFQVEGRLRGHVYYAGRYWDQYLCAIYADRTFEESTSDGKERKLS</sequence>
<dbReference type="InterPro" id="IPR006162">
    <property type="entry name" value="Ppantetheine_attach_site"/>
</dbReference>
<gene>
    <name evidence="4" type="ORF">ACFYV7_30365</name>
</gene>
<evidence type="ECO:0000259" key="3">
    <source>
        <dbReference type="PROSITE" id="PS50075"/>
    </source>
</evidence>
<accession>A0ABW6R0W1</accession>
<dbReference type="InterPro" id="IPR016181">
    <property type="entry name" value="Acyl_CoA_acyltransferase"/>
</dbReference>
<proteinExistence type="predicted"/>
<protein>
    <submittedName>
        <fullName evidence="4">GNAT family N-acetyltransferase</fullName>
        <ecNumber evidence="4">2.3.1.-</ecNumber>
    </submittedName>
</protein>
<organism evidence="4 5">
    <name type="scientific">Nocardia suismassiliense</name>
    <dbReference type="NCBI Taxonomy" id="2077092"/>
    <lineage>
        <taxon>Bacteria</taxon>
        <taxon>Bacillati</taxon>
        <taxon>Actinomycetota</taxon>
        <taxon>Actinomycetes</taxon>
        <taxon>Mycobacteriales</taxon>
        <taxon>Nocardiaceae</taxon>
        <taxon>Nocardia</taxon>
    </lineage>
</organism>
<comment type="caution">
    <text evidence="4">The sequence shown here is derived from an EMBL/GenBank/DDBJ whole genome shotgun (WGS) entry which is preliminary data.</text>
</comment>